<dbReference type="InterPro" id="IPR045064">
    <property type="entry name" value="Reticulon-like"/>
</dbReference>
<dbReference type="KEGG" id="jcu:105646647"/>
<dbReference type="OrthoDB" id="567788at2759"/>
<evidence type="ECO:0000256" key="6">
    <source>
        <dbReference type="RuleBase" id="RU363132"/>
    </source>
</evidence>
<dbReference type="PROSITE" id="PS50845">
    <property type="entry name" value="RETICULON"/>
    <property type="match status" value="1"/>
</dbReference>
<dbReference type="GO" id="GO:0009617">
    <property type="term" value="P:response to bacterium"/>
    <property type="evidence" value="ECO:0007669"/>
    <property type="project" value="InterPro"/>
</dbReference>
<dbReference type="STRING" id="180498.A0A067JNU9"/>
<dbReference type="PANTHER" id="PTHR10994:SF65">
    <property type="entry name" value="RETICULON-LIKE PROTEIN B12"/>
    <property type="match status" value="1"/>
</dbReference>
<feature type="transmembrane region" description="Helical" evidence="6">
    <location>
        <begin position="33"/>
        <end position="49"/>
    </location>
</feature>
<feature type="transmembrane region" description="Helical" evidence="6">
    <location>
        <begin position="56"/>
        <end position="75"/>
    </location>
</feature>
<feature type="domain" description="Reticulon" evidence="7">
    <location>
        <begin position="23"/>
        <end position="209"/>
    </location>
</feature>
<evidence type="ECO:0000256" key="3">
    <source>
        <dbReference type="ARBA" id="ARBA00022824"/>
    </source>
</evidence>
<keyword evidence="9" id="KW-1185">Reference proteome</keyword>
<keyword evidence="3 6" id="KW-0256">Endoplasmic reticulum</keyword>
<evidence type="ECO:0000313" key="8">
    <source>
        <dbReference type="EMBL" id="KDP24498.1"/>
    </source>
</evidence>
<evidence type="ECO:0000256" key="2">
    <source>
        <dbReference type="ARBA" id="ARBA00022692"/>
    </source>
</evidence>
<dbReference type="EMBL" id="KK915111">
    <property type="protein sequence ID" value="KDP24498.1"/>
    <property type="molecule type" value="Genomic_DNA"/>
</dbReference>
<protein>
    <recommendedName>
        <fullName evidence="6">Reticulon-like protein</fullName>
    </recommendedName>
</protein>
<sequence>MGSSDRLFNRQRTVHEIFGGGFVADVVLWRQKNFTVGVLLVALASWVVFERSGYTLLSLVSSVLFLLVVILFLWAKSAAILNRPAPPLPELHLSEETVNEIAAFVRTRLNDFLSVSQDIALGKDTNLFLKVAGYLLLISIVGGLADFLTLGYTSLFIMLTIPALYEKHEDCIDDYVKMVCEKTQQLYATFDVECIGRIRKWILEKQKLS</sequence>
<proteinExistence type="predicted"/>
<evidence type="ECO:0000256" key="5">
    <source>
        <dbReference type="ARBA" id="ARBA00023136"/>
    </source>
</evidence>
<evidence type="ECO:0000256" key="4">
    <source>
        <dbReference type="ARBA" id="ARBA00022989"/>
    </source>
</evidence>
<evidence type="ECO:0000313" key="9">
    <source>
        <dbReference type="Proteomes" id="UP000027138"/>
    </source>
</evidence>
<keyword evidence="2 6" id="KW-0812">Transmembrane</keyword>
<evidence type="ECO:0000256" key="1">
    <source>
        <dbReference type="ARBA" id="ARBA00004477"/>
    </source>
</evidence>
<name>A0A067JNU9_JATCU</name>
<organism evidence="8 9">
    <name type="scientific">Jatropha curcas</name>
    <name type="common">Barbados nut</name>
    <dbReference type="NCBI Taxonomy" id="180498"/>
    <lineage>
        <taxon>Eukaryota</taxon>
        <taxon>Viridiplantae</taxon>
        <taxon>Streptophyta</taxon>
        <taxon>Embryophyta</taxon>
        <taxon>Tracheophyta</taxon>
        <taxon>Spermatophyta</taxon>
        <taxon>Magnoliopsida</taxon>
        <taxon>eudicotyledons</taxon>
        <taxon>Gunneridae</taxon>
        <taxon>Pentapetalae</taxon>
        <taxon>rosids</taxon>
        <taxon>fabids</taxon>
        <taxon>Malpighiales</taxon>
        <taxon>Euphorbiaceae</taxon>
        <taxon>Crotonoideae</taxon>
        <taxon>Jatropheae</taxon>
        <taxon>Jatropha</taxon>
    </lineage>
</organism>
<feature type="transmembrane region" description="Helical" evidence="6">
    <location>
        <begin position="131"/>
        <end position="159"/>
    </location>
</feature>
<dbReference type="AlphaFoldDB" id="A0A067JNU9"/>
<dbReference type="GO" id="GO:0005789">
    <property type="term" value="C:endoplasmic reticulum membrane"/>
    <property type="evidence" value="ECO:0007669"/>
    <property type="project" value="UniProtKB-SubCell"/>
</dbReference>
<accession>A0A067JNU9</accession>
<comment type="subcellular location">
    <subcellularLocation>
        <location evidence="1 6">Endoplasmic reticulum membrane</location>
        <topology evidence="1 6">Multi-pass membrane protein</topology>
    </subcellularLocation>
</comment>
<reference evidence="8 9" key="1">
    <citation type="journal article" date="2014" name="PLoS ONE">
        <title>Global Analysis of Gene Expression Profiles in Physic Nut (Jatropha curcas L.) Seedlings Exposed to Salt Stress.</title>
        <authorList>
            <person name="Zhang L."/>
            <person name="Zhang C."/>
            <person name="Wu P."/>
            <person name="Chen Y."/>
            <person name="Li M."/>
            <person name="Jiang H."/>
            <person name="Wu G."/>
        </authorList>
    </citation>
    <scope>NUCLEOTIDE SEQUENCE [LARGE SCALE GENOMIC DNA]</scope>
    <source>
        <strain evidence="9">cv. GZQX0401</strain>
        <tissue evidence="8">Young leaves</tissue>
    </source>
</reference>
<evidence type="ECO:0000259" key="7">
    <source>
        <dbReference type="PROSITE" id="PS50845"/>
    </source>
</evidence>
<keyword evidence="4 6" id="KW-1133">Transmembrane helix</keyword>
<dbReference type="InterPro" id="IPR003388">
    <property type="entry name" value="Reticulon"/>
</dbReference>
<gene>
    <name evidence="8" type="ORF">JCGZ_25062</name>
</gene>
<dbReference type="Pfam" id="PF02453">
    <property type="entry name" value="Reticulon"/>
    <property type="match status" value="1"/>
</dbReference>
<keyword evidence="5 6" id="KW-0472">Membrane</keyword>
<dbReference type="PANTHER" id="PTHR10994">
    <property type="entry name" value="RETICULON"/>
    <property type="match status" value="1"/>
</dbReference>
<dbReference type="Proteomes" id="UP000027138">
    <property type="component" value="Unassembled WGS sequence"/>
</dbReference>